<accession>A0ABV7AJS2</accession>
<keyword evidence="3" id="KW-0574">Periplasm</keyword>
<feature type="chain" id="PRO_5046633960" evidence="4">
    <location>
        <begin position="27"/>
        <end position="328"/>
    </location>
</feature>
<dbReference type="InterPro" id="IPR018389">
    <property type="entry name" value="DctP_fam"/>
</dbReference>
<dbReference type="Pfam" id="PF03480">
    <property type="entry name" value="DctP"/>
    <property type="match status" value="1"/>
</dbReference>
<evidence type="ECO:0000256" key="2">
    <source>
        <dbReference type="ARBA" id="ARBA00022729"/>
    </source>
</evidence>
<reference evidence="6" key="1">
    <citation type="journal article" date="2019" name="Int. J. Syst. Evol. Microbiol.">
        <title>The Global Catalogue of Microorganisms (GCM) 10K type strain sequencing project: providing services to taxonomists for standard genome sequencing and annotation.</title>
        <authorList>
            <consortium name="The Broad Institute Genomics Platform"/>
            <consortium name="The Broad Institute Genome Sequencing Center for Infectious Disease"/>
            <person name="Wu L."/>
            <person name="Ma J."/>
        </authorList>
    </citation>
    <scope>NUCLEOTIDE SEQUENCE [LARGE SCALE GENOMIC DNA]</scope>
    <source>
        <strain evidence="6">KCTC 62192</strain>
    </source>
</reference>
<dbReference type="Gene3D" id="3.40.190.170">
    <property type="entry name" value="Bacterial extracellular solute-binding protein, family 7"/>
    <property type="match status" value="1"/>
</dbReference>
<sequence>MTIRLHIGAALAGALTLAAVAAPAVAQNWRGWNIHPEGYPNTTAIEQFAKDVATATDGRITAKVYNGGILGDQPDAIDQLRAGALNFANFNLGPMGPVVPATDIVSLPYLFKSPAQMHRVMDGPVGREFAKAMAKKDIIALSWYDGGSRSFYNTKHPIKTPADLKGLKLRVMNNDLYVQMVAQLGGNATPMAYGEVFQSLKTGVIDGAENNFPSYDSSNHYEVAKYYSIDNHLILPECLCVAKKTWDGMSKADQAAVRKAAIASAQLQRKLWAQQVQKSETKVEASGVKVNEVADLGAFQARMTPIYTKFEKAHPKLTPIIKQIQATK</sequence>
<feature type="signal peptide" evidence="4">
    <location>
        <begin position="1"/>
        <end position="26"/>
    </location>
</feature>
<dbReference type="SUPFAM" id="SSF53850">
    <property type="entry name" value="Periplasmic binding protein-like II"/>
    <property type="match status" value="1"/>
</dbReference>
<keyword evidence="6" id="KW-1185">Reference proteome</keyword>
<comment type="subcellular location">
    <subcellularLocation>
        <location evidence="1">Periplasm</location>
    </subcellularLocation>
</comment>
<evidence type="ECO:0000256" key="3">
    <source>
        <dbReference type="ARBA" id="ARBA00022764"/>
    </source>
</evidence>
<name>A0ABV7AJS2_9RHOB</name>
<dbReference type="NCBIfam" id="TIGR00787">
    <property type="entry name" value="dctP"/>
    <property type="match status" value="1"/>
</dbReference>
<dbReference type="PANTHER" id="PTHR33376:SF2">
    <property type="entry name" value="DICARBOXYLATE-BINDING PERIPLASMIC PROTEIN"/>
    <property type="match status" value="1"/>
</dbReference>
<dbReference type="InterPro" id="IPR038404">
    <property type="entry name" value="TRAP_DctP_sf"/>
</dbReference>
<dbReference type="CDD" id="cd13671">
    <property type="entry name" value="PBP2_TRAP_SBP_like_3"/>
    <property type="match status" value="1"/>
</dbReference>
<evidence type="ECO:0000313" key="6">
    <source>
        <dbReference type="Proteomes" id="UP001595443"/>
    </source>
</evidence>
<gene>
    <name evidence="5" type="ORF">ACFOES_14725</name>
</gene>
<evidence type="ECO:0000256" key="4">
    <source>
        <dbReference type="SAM" id="SignalP"/>
    </source>
</evidence>
<protein>
    <submittedName>
        <fullName evidence="5">TRAP transporter substrate-binding protein</fullName>
    </submittedName>
</protein>
<dbReference type="PIRSF" id="PIRSF006470">
    <property type="entry name" value="DctB"/>
    <property type="match status" value="1"/>
</dbReference>
<dbReference type="PANTHER" id="PTHR33376">
    <property type="match status" value="1"/>
</dbReference>
<evidence type="ECO:0000313" key="5">
    <source>
        <dbReference type="EMBL" id="MFC2969358.1"/>
    </source>
</evidence>
<organism evidence="5 6">
    <name type="scientific">Acidimangrovimonas pyrenivorans</name>
    <dbReference type="NCBI Taxonomy" id="2030798"/>
    <lineage>
        <taxon>Bacteria</taxon>
        <taxon>Pseudomonadati</taxon>
        <taxon>Pseudomonadota</taxon>
        <taxon>Alphaproteobacteria</taxon>
        <taxon>Rhodobacterales</taxon>
        <taxon>Paracoccaceae</taxon>
        <taxon>Acidimangrovimonas</taxon>
    </lineage>
</organism>
<comment type="caution">
    <text evidence="5">The sequence shown here is derived from an EMBL/GenBank/DDBJ whole genome shotgun (WGS) entry which is preliminary data.</text>
</comment>
<keyword evidence="2 4" id="KW-0732">Signal</keyword>
<dbReference type="RefSeq" id="WP_377834066.1">
    <property type="nucleotide sequence ID" value="NZ_JBHRSK010000011.1"/>
</dbReference>
<dbReference type="InterPro" id="IPR004682">
    <property type="entry name" value="TRAP_DctP"/>
</dbReference>
<dbReference type="Proteomes" id="UP001595443">
    <property type="component" value="Unassembled WGS sequence"/>
</dbReference>
<proteinExistence type="predicted"/>
<dbReference type="NCBIfam" id="NF037995">
    <property type="entry name" value="TRAP_S1"/>
    <property type="match status" value="1"/>
</dbReference>
<dbReference type="EMBL" id="JBHRSK010000011">
    <property type="protein sequence ID" value="MFC2969358.1"/>
    <property type="molecule type" value="Genomic_DNA"/>
</dbReference>
<evidence type="ECO:0000256" key="1">
    <source>
        <dbReference type="ARBA" id="ARBA00004418"/>
    </source>
</evidence>